<accession>A0A0A9FVE6</accession>
<dbReference type="EMBL" id="GBRH01182702">
    <property type="protein sequence ID" value="JAE15194.1"/>
    <property type="molecule type" value="Transcribed_RNA"/>
</dbReference>
<dbReference type="AlphaFoldDB" id="A0A0A9FVE6"/>
<sequence length="18" mass="1845">MALAGPNLLSLGVKYAQV</sequence>
<evidence type="ECO:0000313" key="1">
    <source>
        <dbReference type="EMBL" id="JAE15194.1"/>
    </source>
</evidence>
<name>A0A0A9FVE6_ARUDO</name>
<protein>
    <submittedName>
        <fullName evidence="1">Uncharacterized protein</fullName>
    </submittedName>
</protein>
<proteinExistence type="predicted"/>
<reference evidence="1" key="1">
    <citation type="submission" date="2014-09" db="EMBL/GenBank/DDBJ databases">
        <authorList>
            <person name="Magalhaes I.L.F."/>
            <person name="Oliveira U."/>
            <person name="Santos F.R."/>
            <person name="Vidigal T.H.D.A."/>
            <person name="Brescovit A.D."/>
            <person name="Santos A.J."/>
        </authorList>
    </citation>
    <scope>NUCLEOTIDE SEQUENCE</scope>
    <source>
        <tissue evidence="1">Shoot tissue taken approximately 20 cm above the soil surface</tissue>
    </source>
</reference>
<organism evidence="1">
    <name type="scientific">Arundo donax</name>
    <name type="common">Giant reed</name>
    <name type="synonym">Donax arundinaceus</name>
    <dbReference type="NCBI Taxonomy" id="35708"/>
    <lineage>
        <taxon>Eukaryota</taxon>
        <taxon>Viridiplantae</taxon>
        <taxon>Streptophyta</taxon>
        <taxon>Embryophyta</taxon>
        <taxon>Tracheophyta</taxon>
        <taxon>Spermatophyta</taxon>
        <taxon>Magnoliopsida</taxon>
        <taxon>Liliopsida</taxon>
        <taxon>Poales</taxon>
        <taxon>Poaceae</taxon>
        <taxon>PACMAD clade</taxon>
        <taxon>Arundinoideae</taxon>
        <taxon>Arundineae</taxon>
        <taxon>Arundo</taxon>
    </lineage>
</organism>
<reference evidence="1" key="2">
    <citation type="journal article" date="2015" name="Data Brief">
        <title>Shoot transcriptome of the giant reed, Arundo donax.</title>
        <authorList>
            <person name="Barrero R.A."/>
            <person name="Guerrero F.D."/>
            <person name="Moolhuijzen P."/>
            <person name="Goolsby J.A."/>
            <person name="Tidwell J."/>
            <person name="Bellgard S.E."/>
            <person name="Bellgard M.I."/>
        </authorList>
    </citation>
    <scope>NUCLEOTIDE SEQUENCE</scope>
    <source>
        <tissue evidence="1">Shoot tissue taken approximately 20 cm above the soil surface</tissue>
    </source>
</reference>